<gene>
    <name evidence="2" type="ORF">ACFSAS_11565</name>
</gene>
<proteinExistence type="inferred from homology"/>
<dbReference type="Gene3D" id="2.60.120.460">
    <property type="entry name" value="YjbQ-like"/>
    <property type="match status" value="1"/>
</dbReference>
<reference evidence="2 3" key="1">
    <citation type="journal article" date="2019" name="Int. J. Syst. Evol. Microbiol.">
        <title>The Global Catalogue of Microorganisms (GCM) 10K type strain sequencing project: providing services to taxonomists for standard genome sequencing and annotation.</title>
        <authorList>
            <consortium name="The Broad Institute Genomics Platform"/>
            <consortium name="The Broad Institute Genome Sequencing Center for Infectious Disease"/>
            <person name="Wu L."/>
            <person name="Ma J."/>
        </authorList>
    </citation>
    <scope>NUCLEOTIDE SEQUENCE [LARGE SCALE GENOMIC DNA]</scope>
    <source>
        <strain evidence="2 3">CGMCC 1.10387</strain>
    </source>
</reference>
<name>A0ABD6DVN4_9EURY</name>
<evidence type="ECO:0000256" key="1">
    <source>
        <dbReference type="ARBA" id="ARBA00005534"/>
    </source>
</evidence>
<evidence type="ECO:0000313" key="3">
    <source>
        <dbReference type="Proteomes" id="UP001597092"/>
    </source>
</evidence>
<evidence type="ECO:0000313" key="2">
    <source>
        <dbReference type="EMBL" id="MFD1686251.1"/>
    </source>
</evidence>
<dbReference type="EMBL" id="JBHUDP010000003">
    <property type="protein sequence ID" value="MFD1686251.1"/>
    <property type="molecule type" value="Genomic_DNA"/>
</dbReference>
<dbReference type="PIRSF" id="PIRSF004681">
    <property type="entry name" value="UCP004681"/>
    <property type="match status" value="1"/>
</dbReference>
<keyword evidence="3" id="KW-1185">Reference proteome</keyword>
<dbReference type="SUPFAM" id="SSF111038">
    <property type="entry name" value="YjbQ-like"/>
    <property type="match status" value="1"/>
</dbReference>
<comment type="caution">
    <text evidence="2">The sequence shown here is derived from an EMBL/GenBank/DDBJ whole genome shotgun (WGS) entry which is preliminary data.</text>
</comment>
<dbReference type="Pfam" id="PF01894">
    <property type="entry name" value="YjbQ"/>
    <property type="match status" value="1"/>
</dbReference>
<dbReference type="InterPro" id="IPR001602">
    <property type="entry name" value="UPF0047_YjbQ-like"/>
</dbReference>
<comment type="similarity">
    <text evidence="1">Belongs to the UPF0047 family.</text>
</comment>
<dbReference type="PROSITE" id="PS01314">
    <property type="entry name" value="UPF0047"/>
    <property type="match status" value="1"/>
</dbReference>
<protein>
    <submittedName>
        <fullName evidence="2">Secondary thiamine-phosphate synthase enzyme YjbQ</fullName>
    </submittedName>
</protein>
<sequence>MSIRVETDERVEIRDVTADVSRAISDGVSEGVCTVFVPHTTAGVVVNESEGRLIADVERVLEGLVPRGDGYEHDSIDDNGDAHLRAMLLGTSVSIPIENGSPALGTWQSILFVECDGPRSRSLEVVTVSAEGID</sequence>
<dbReference type="PANTHER" id="PTHR30615:SF8">
    <property type="entry name" value="UPF0047 PROTEIN C4A8.02C"/>
    <property type="match status" value="1"/>
</dbReference>
<dbReference type="AlphaFoldDB" id="A0ABD6DVN4"/>
<dbReference type="RefSeq" id="WP_256308877.1">
    <property type="nucleotide sequence ID" value="NZ_JANHAW010000003.1"/>
</dbReference>
<dbReference type="NCBIfam" id="TIGR00149">
    <property type="entry name" value="TIGR00149_YjbQ"/>
    <property type="match status" value="1"/>
</dbReference>
<dbReference type="PANTHER" id="PTHR30615">
    <property type="entry name" value="UNCHARACTERIZED PROTEIN YJBQ-RELATED"/>
    <property type="match status" value="1"/>
</dbReference>
<dbReference type="InterPro" id="IPR035917">
    <property type="entry name" value="YjbQ-like_sf"/>
</dbReference>
<organism evidence="2 3">
    <name type="scientific">Halobellus litoreus</name>
    <dbReference type="NCBI Taxonomy" id="755310"/>
    <lineage>
        <taxon>Archaea</taxon>
        <taxon>Methanobacteriati</taxon>
        <taxon>Methanobacteriota</taxon>
        <taxon>Stenosarchaea group</taxon>
        <taxon>Halobacteria</taxon>
        <taxon>Halobacteriales</taxon>
        <taxon>Haloferacaceae</taxon>
        <taxon>Halobellus</taxon>
    </lineage>
</organism>
<dbReference type="Proteomes" id="UP001597092">
    <property type="component" value="Unassembled WGS sequence"/>
</dbReference>
<accession>A0ABD6DVN4</accession>